<keyword evidence="6" id="KW-1185">Reference proteome</keyword>
<keyword evidence="1" id="KW-0285">Flavoprotein</keyword>
<dbReference type="Proteomes" id="UP000636004">
    <property type="component" value="Unassembled WGS sequence"/>
</dbReference>
<evidence type="ECO:0000256" key="2">
    <source>
        <dbReference type="ARBA" id="ARBA00022643"/>
    </source>
</evidence>
<organism evidence="5 6">
    <name type="scientific">Algibacter mikhailovii</name>
    <dbReference type="NCBI Taxonomy" id="425498"/>
    <lineage>
        <taxon>Bacteria</taxon>
        <taxon>Pseudomonadati</taxon>
        <taxon>Bacteroidota</taxon>
        <taxon>Flavobacteriia</taxon>
        <taxon>Flavobacteriales</taxon>
        <taxon>Flavobacteriaceae</taxon>
        <taxon>Algibacter</taxon>
    </lineage>
</organism>
<comment type="caution">
    <text evidence="5">The sequence shown here is derived from an EMBL/GenBank/DDBJ whole genome shotgun (WGS) entry which is preliminary data.</text>
</comment>
<dbReference type="PANTHER" id="PTHR47429">
    <property type="entry name" value="PROTEIN TWIN LOV 1"/>
    <property type="match status" value="1"/>
</dbReference>
<name>A0A918V5N4_9FLAO</name>
<dbReference type="InterPro" id="IPR035965">
    <property type="entry name" value="PAS-like_dom_sf"/>
</dbReference>
<protein>
    <recommendedName>
        <fullName evidence="4">PAS domain-containing protein</fullName>
    </recommendedName>
</protein>
<evidence type="ECO:0000313" key="5">
    <source>
        <dbReference type="EMBL" id="GGZ71280.1"/>
    </source>
</evidence>
<feature type="domain" description="PAS" evidence="4">
    <location>
        <begin position="57"/>
        <end position="155"/>
    </location>
</feature>
<gene>
    <name evidence="5" type="ORF">GCM10007028_05630</name>
</gene>
<dbReference type="RefSeq" id="WP_189359240.1">
    <property type="nucleotide sequence ID" value="NZ_BMWZ01000001.1"/>
</dbReference>
<dbReference type="AlphaFoldDB" id="A0A918V5N4"/>
<evidence type="ECO:0000313" key="6">
    <source>
        <dbReference type="Proteomes" id="UP000636004"/>
    </source>
</evidence>
<reference evidence="5" key="1">
    <citation type="journal article" date="2014" name="Int. J. Syst. Evol. Microbiol.">
        <title>Complete genome sequence of Corynebacterium casei LMG S-19264T (=DSM 44701T), isolated from a smear-ripened cheese.</title>
        <authorList>
            <consortium name="US DOE Joint Genome Institute (JGI-PGF)"/>
            <person name="Walter F."/>
            <person name="Albersmeier A."/>
            <person name="Kalinowski J."/>
            <person name="Ruckert C."/>
        </authorList>
    </citation>
    <scope>NUCLEOTIDE SEQUENCE</scope>
    <source>
        <strain evidence="5">KCTC 12710</strain>
    </source>
</reference>
<dbReference type="Gene3D" id="3.30.450.20">
    <property type="entry name" value="PAS domain"/>
    <property type="match status" value="1"/>
</dbReference>
<dbReference type="SUPFAM" id="SSF55785">
    <property type="entry name" value="PYP-like sensor domain (PAS domain)"/>
    <property type="match status" value="1"/>
</dbReference>
<keyword evidence="3" id="KW-0157">Chromophore</keyword>
<dbReference type="EMBL" id="BMWZ01000001">
    <property type="protein sequence ID" value="GGZ71280.1"/>
    <property type="molecule type" value="Genomic_DNA"/>
</dbReference>
<keyword evidence="2" id="KW-0288">FMN</keyword>
<dbReference type="InterPro" id="IPR000014">
    <property type="entry name" value="PAS"/>
</dbReference>
<dbReference type="CDD" id="cd00130">
    <property type="entry name" value="PAS"/>
    <property type="match status" value="1"/>
</dbReference>
<reference evidence="5" key="2">
    <citation type="submission" date="2020-09" db="EMBL/GenBank/DDBJ databases">
        <authorList>
            <person name="Sun Q."/>
            <person name="Kim S."/>
        </authorList>
    </citation>
    <scope>NUCLEOTIDE SEQUENCE</scope>
    <source>
        <strain evidence="5">KCTC 12710</strain>
    </source>
</reference>
<evidence type="ECO:0000256" key="3">
    <source>
        <dbReference type="ARBA" id="ARBA00022991"/>
    </source>
</evidence>
<dbReference type="PANTHER" id="PTHR47429:SF2">
    <property type="entry name" value="PROTEIN TWIN LOV 1"/>
    <property type="match status" value="1"/>
</dbReference>
<evidence type="ECO:0000256" key="1">
    <source>
        <dbReference type="ARBA" id="ARBA00022630"/>
    </source>
</evidence>
<dbReference type="Pfam" id="PF13426">
    <property type="entry name" value="PAS_9"/>
    <property type="match status" value="1"/>
</dbReference>
<evidence type="ECO:0000259" key="4">
    <source>
        <dbReference type="Pfam" id="PF13426"/>
    </source>
</evidence>
<sequence length="160" mass="18489">MKIKQGPLKCWDIYAMHLVEQSKSFKVREDIKALSILKDKYKWNFNIADMLSNKAFDAIVLTSIDREILWVNKGFTKMTGYSTKFALGKQPSFLQGEKTTKASLDTIKTGLQQQSPFTNQIINYKKNGSLYNCELHIYPLKNKADTVTHFIAIEKELRLF</sequence>
<accession>A0A918V5N4</accession>
<dbReference type="NCBIfam" id="TIGR00229">
    <property type="entry name" value="sensory_box"/>
    <property type="match status" value="1"/>
</dbReference>
<proteinExistence type="predicted"/>